<gene>
    <name evidence="2" type="ORF">JYU34_009301</name>
</gene>
<keyword evidence="3" id="KW-1185">Reference proteome</keyword>
<evidence type="ECO:0000256" key="1">
    <source>
        <dbReference type="SAM" id="MobiDB-lite"/>
    </source>
</evidence>
<protein>
    <submittedName>
        <fullName evidence="2">Uncharacterized protein</fullName>
    </submittedName>
</protein>
<accession>A0ABQ7QMP7</accession>
<reference evidence="2 3" key="1">
    <citation type="submission" date="2021-06" db="EMBL/GenBank/DDBJ databases">
        <title>A haploid diamondback moth (Plutella xylostella L.) genome assembly resolves 31 chromosomes and identifies a diamide resistance mutation.</title>
        <authorList>
            <person name="Ward C.M."/>
            <person name="Perry K.D."/>
            <person name="Baker G."/>
            <person name="Powis K."/>
            <person name="Heckel D.G."/>
            <person name="Baxter S.W."/>
        </authorList>
    </citation>
    <scope>NUCLEOTIDE SEQUENCE [LARGE SCALE GENOMIC DNA]</scope>
    <source>
        <strain evidence="2 3">LV</strain>
        <tissue evidence="2">Single pupa</tissue>
    </source>
</reference>
<sequence length="62" mass="6969">MKRIHQDHRTRNISIRPTLQRVMPSAPPARDRCVPGGRGNELGSADEQLRSARAALEDMPHN</sequence>
<evidence type="ECO:0000313" key="2">
    <source>
        <dbReference type="EMBL" id="KAG7305258.1"/>
    </source>
</evidence>
<dbReference type="Proteomes" id="UP000823941">
    <property type="component" value="Chromosome 13"/>
</dbReference>
<organism evidence="2 3">
    <name type="scientific">Plutella xylostella</name>
    <name type="common">Diamondback moth</name>
    <name type="synonym">Plutella maculipennis</name>
    <dbReference type="NCBI Taxonomy" id="51655"/>
    <lineage>
        <taxon>Eukaryota</taxon>
        <taxon>Metazoa</taxon>
        <taxon>Ecdysozoa</taxon>
        <taxon>Arthropoda</taxon>
        <taxon>Hexapoda</taxon>
        <taxon>Insecta</taxon>
        <taxon>Pterygota</taxon>
        <taxon>Neoptera</taxon>
        <taxon>Endopterygota</taxon>
        <taxon>Lepidoptera</taxon>
        <taxon>Glossata</taxon>
        <taxon>Ditrysia</taxon>
        <taxon>Yponomeutoidea</taxon>
        <taxon>Plutellidae</taxon>
        <taxon>Plutella</taxon>
    </lineage>
</organism>
<feature type="region of interest" description="Disordered" evidence="1">
    <location>
        <begin position="23"/>
        <end position="46"/>
    </location>
</feature>
<evidence type="ECO:0000313" key="3">
    <source>
        <dbReference type="Proteomes" id="UP000823941"/>
    </source>
</evidence>
<comment type="caution">
    <text evidence="2">The sequence shown here is derived from an EMBL/GenBank/DDBJ whole genome shotgun (WGS) entry which is preliminary data.</text>
</comment>
<dbReference type="EMBL" id="JAHIBW010000013">
    <property type="protein sequence ID" value="KAG7305258.1"/>
    <property type="molecule type" value="Genomic_DNA"/>
</dbReference>
<name>A0ABQ7QMP7_PLUXY</name>
<proteinExistence type="predicted"/>